<name>A0A927F803_9BACT</name>
<protein>
    <submittedName>
        <fullName evidence="3">MoxR family ATPase</fullName>
    </submittedName>
</protein>
<dbReference type="RefSeq" id="WP_191616051.1">
    <property type="nucleotide sequence ID" value="NZ_JACYFG010000006.1"/>
</dbReference>
<comment type="caution">
    <text evidence="3">The sequence shown here is derived from an EMBL/GenBank/DDBJ whole genome shotgun (WGS) entry which is preliminary data.</text>
</comment>
<dbReference type="Pfam" id="PF17863">
    <property type="entry name" value="AAA_lid_2"/>
    <property type="match status" value="1"/>
</dbReference>
<dbReference type="GO" id="GO:0005524">
    <property type="term" value="F:ATP binding"/>
    <property type="evidence" value="ECO:0007669"/>
    <property type="project" value="InterPro"/>
</dbReference>
<dbReference type="Proteomes" id="UP000622317">
    <property type="component" value="Unassembled WGS sequence"/>
</dbReference>
<dbReference type="GO" id="GO:0016887">
    <property type="term" value="F:ATP hydrolysis activity"/>
    <property type="evidence" value="ECO:0007669"/>
    <property type="project" value="InterPro"/>
</dbReference>
<feature type="domain" description="ChlI/MoxR AAA lid" evidence="2">
    <location>
        <begin position="229"/>
        <end position="284"/>
    </location>
</feature>
<evidence type="ECO:0000259" key="1">
    <source>
        <dbReference type="Pfam" id="PF07726"/>
    </source>
</evidence>
<dbReference type="PIRSF" id="PIRSF002849">
    <property type="entry name" value="AAA_ATPase_chaperone_MoxR_prd"/>
    <property type="match status" value="1"/>
</dbReference>
<accession>A0A927F803</accession>
<dbReference type="EMBL" id="JACYFG010000006">
    <property type="protein sequence ID" value="MBD5778926.1"/>
    <property type="molecule type" value="Genomic_DNA"/>
</dbReference>
<dbReference type="Gene3D" id="1.10.8.80">
    <property type="entry name" value="Magnesium chelatase subunit I, C-Terminal domain"/>
    <property type="match status" value="1"/>
</dbReference>
<dbReference type="Gene3D" id="3.40.50.300">
    <property type="entry name" value="P-loop containing nucleotide triphosphate hydrolases"/>
    <property type="match status" value="1"/>
</dbReference>
<gene>
    <name evidence="3" type="ORF">IEN85_05435</name>
</gene>
<dbReference type="PANTHER" id="PTHR42759:SF5">
    <property type="entry name" value="METHANOL DEHYDROGENASE REGULATOR"/>
    <property type="match status" value="1"/>
</dbReference>
<dbReference type="Pfam" id="PF07726">
    <property type="entry name" value="AAA_3"/>
    <property type="match status" value="1"/>
</dbReference>
<evidence type="ECO:0000259" key="2">
    <source>
        <dbReference type="Pfam" id="PF17863"/>
    </source>
</evidence>
<keyword evidence="4" id="KW-1185">Reference proteome</keyword>
<feature type="domain" description="ATPase AAA-3" evidence="1">
    <location>
        <begin position="36"/>
        <end position="166"/>
    </location>
</feature>
<proteinExistence type="predicted"/>
<dbReference type="InterPro" id="IPR050764">
    <property type="entry name" value="CbbQ/NirQ/NorQ/GpvN"/>
</dbReference>
<dbReference type="InterPro" id="IPR011703">
    <property type="entry name" value="ATPase_AAA-3"/>
</dbReference>
<evidence type="ECO:0000313" key="4">
    <source>
        <dbReference type="Proteomes" id="UP000622317"/>
    </source>
</evidence>
<organism evidence="3 4">
    <name type="scientific">Pelagicoccus enzymogenes</name>
    <dbReference type="NCBI Taxonomy" id="2773457"/>
    <lineage>
        <taxon>Bacteria</taxon>
        <taxon>Pseudomonadati</taxon>
        <taxon>Verrucomicrobiota</taxon>
        <taxon>Opitutia</taxon>
        <taxon>Puniceicoccales</taxon>
        <taxon>Pelagicoccaceae</taxon>
        <taxon>Pelagicoccus</taxon>
    </lineage>
</organism>
<dbReference type="InterPro" id="IPR027417">
    <property type="entry name" value="P-loop_NTPase"/>
</dbReference>
<dbReference type="CDD" id="cd00009">
    <property type="entry name" value="AAA"/>
    <property type="match status" value="1"/>
</dbReference>
<dbReference type="SUPFAM" id="SSF52540">
    <property type="entry name" value="P-loop containing nucleoside triphosphate hydrolases"/>
    <property type="match status" value="1"/>
</dbReference>
<dbReference type="PANTHER" id="PTHR42759">
    <property type="entry name" value="MOXR FAMILY PROTEIN"/>
    <property type="match status" value="1"/>
</dbReference>
<evidence type="ECO:0000313" key="3">
    <source>
        <dbReference type="EMBL" id="MBD5778926.1"/>
    </source>
</evidence>
<sequence>MPDPRIAAIRESLTTHIHGKPAAIDSVITCLIAGGHILIEDVPGVGKTTLAYALSKALHSDFNRIQFTSDLIPSDIIGVSIYQKPESRFVFHPGPIFANVVLADEINRSSPKSQSALLEAMERGLVTVDGESHPIERPFIVIATQNPVDFESTFPLPNAQLDRFLMRISMGYPDAQSEKEMLKAGALHYDDIDIAPVVEKQDIADLQALAREIFIEDSTYDYIHDIVTKTRDHHAVEVGVSPRGALAFKTAVQAAALVDGRDFVTPEDIRRLAKPCLAHRLRLHERHGFDLDWNAAADLIGDILTELPQPHQKD</sequence>
<dbReference type="InterPro" id="IPR041628">
    <property type="entry name" value="ChlI/MoxR_AAA_lid"/>
</dbReference>
<dbReference type="AlphaFoldDB" id="A0A927F803"/>
<reference evidence="3" key="1">
    <citation type="submission" date="2020-09" db="EMBL/GenBank/DDBJ databases">
        <title>Pelagicoccus enzymogenes sp. nov. with an EPS production, isolated from marine sediment.</title>
        <authorList>
            <person name="Feng X."/>
        </authorList>
    </citation>
    <scope>NUCLEOTIDE SEQUENCE</scope>
    <source>
        <strain evidence="3">NFK12</strain>
    </source>
</reference>